<dbReference type="SMART" id="SM00408">
    <property type="entry name" value="IGc2"/>
    <property type="match status" value="3"/>
</dbReference>
<dbReference type="EMBL" id="AMQM01003481">
    <property type="status" value="NOT_ANNOTATED_CDS"/>
    <property type="molecule type" value="Genomic_DNA"/>
</dbReference>
<dbReference type="CTD" id="20215253"/>
<evidence type="ECO:0000259" key="8">
    <source>
        <dbReference type="PROSITE" id="PS50835"/>
    </source>
</evidence>
<keyword evidence="11" id="KW-1185">Reference proteome</keyword>
<evidence type="ECO:0000256" key="5">
    <source>
        <dbReference type="ARBA" id="ARBA00022737"/>
    </source>
</evidence>
<accession>T1G2F5</accession>
<dbReference type="Gene3D" id="2.60.40.10">
    <property type="entry name" value="Immunoglobulins"/>
    <property type="match status" value="3"/>
</dbReference>
<evidence type="ECO:0000256" key="2">
    <source>
        <dbReference type="ARBA" id="ARBA00006692"/>
    </source>
</evidence>
<dbReference type="STRING" id="6412.T1G2F5"/>
<reference evidence="10" key="3">
    <citation type="submission" date="2015-06" db="UniProtKB">
        <authorList>
            <consortium name="EnsemblMetazoa"/>
        </authorList>
    </citation>
    <scope>IDENTIFICATION</scope>
</reference>
<dbReference type="SUPFAM" id="SSF48726">
    <property type="entry name" value="Immunoglobulin"/>
    <property type="match status" value="3"/>
</dbReference>
<dbReference type="FunFam" id="2.60.40.10:FF:000425">
    <property type="entry name" value="Myosin light chain kinase"/>
    <property type="match status" value="1"/>
</dbReference>
<feature type="domain" description="Ig-like" evidence="8">
    <location>
        <begin position="233"/>
        <end position="314"/>
    </location>
</feature>
<dbReference type="KEGG" id="hro:HELRODRAFT_76139"/>
<feature type="domain" description="Ig-like" evidence="8">
    <location>
        <begin position="125"/>
        <end position="223"/>
    </location>
</feature>
<dbReference type="InParanoid" id="T1G2F5"/>
<dbReference type="AlphaFoldDB" id="T1G2F5"/>
<dbReference type="InterPro" id="IPR003599">
    <property type="entry name" value="Ig_sub"/>
</dbReference>
<dbReference type="GeneID" id="20215253"/>
<reference evidence="9 11" key="2">
    <citation type="journal article" date="2013" name="Nature">
        <title>Insights into bilaterian evolution from three spiralian genomes.</title>
        <authorList>
            <person name="Simakov O."/>
            <person name="Marletaz F."/>
            <person name="Cho S.J."/>
            <person name="Edsinger-Gonzales E."/>
            <person name="Havlak P."/>
            <person name="Hellsten U."/>
            <person name="Kuo D.H."/>
            <person name="Larsson T."/>
            <person name="Lv J."/>
            <person name="Arendt D."/>
            <person name="Savage R."/>
            <person name="Osoegawa K."/>
            <person name="de Jong P."/>
            <person name="Grimwood J."/>
            <person name="Chapman J.A."/>
            <person name="Shapiro H."/>
            <person name="Aerts A."/>
            <person name="Otillar R.P."/>
            <person name="Terry A.Y."/>
            <person name="Boore J.L."/>
            <person name="Grigoriev I.V."/>
            <person name="Lindberg D.R."/>
            <person name="Seaver E.C."/>
            <person name="Weisblat D.A."/>
            <person name="Putnam N.H."/>
            <person name="Rokhsar D.S."/>
        </authorList>
    </citation>
    <scope>NUCLEOTIDE SEQUENCE</scope>
</reference>
<dbReference type="Proteomes" id="UP000015101">
    <property type="component" value="Unassembled WGS sequence"/>
</dbReference>
<protein>
    <recommendedName>
        <fullName evidence="8">Ig-like domain-containing protein</fullName>
    </recommendedName>
</protein>
<dbReference type="SMART" id="SM00409">
    <property type="entry name" value="IG"/>
    <property type="match status" value="3"/>
</dbReference>
<dbReference type="Pfam" id="PF07679">
    <property type="entry name" value="I-set"/>
    <property type="match status" value="3"/>
</dbReference>
<dbReference type="PANTHER" id="PTHR45080:SF8">
    <property type="entry name" value="IG-LIKE DOMAIN-CONTAINING PROTEIN"/>
    <property type="match status" value="1"/>
</dbReference>
<sequence length="314" mass="34053">MLTAPPVITESLRDQTVVEGEPVEFRLKVSGNPPPTIKWYLNGKEIPSQPQPSQTSPSSGPLHTCTLTVLNCSTQDIGHYTCCALNVTGRDVCSAELFIKGATDRDETEAGVAEVYVEPLFGKLPSSSSSSSPLRSGSVDDPVLALVGETARLDCKISGHPVPDLTWYKDGRELIRGGRYLMSVNQEGVHSLIIKLAKISDSGVYTCRASNRAGQATKDIFLNVEGNQRRSCPLFVEKLRDVEVNDGDPVEMKCTVAGYPAPVVSWLRNGKDISLCKDYIVKYDLRSGVCQLSIKDCMPDDSGAFVCIARNSHG</sequence>
<evidence type="ECO:0000256" key="6">
    <source>
        <dbReference type="ARBA" id="ARBA00023157"/>
    </source>
</evidence>
<dbReference type="HOGENOM" id="CLU_051918_1_0_1"/>
<keyword evidence="5" id="KW-0677">Repeat</keyword>
<dbReference type="InterPro" id="IPR003598">
    <property type="entry name" value="Ig_sub2"/>
</dbReference>
<dbReference type="InterPro" id="IPR013098">
    <property type="entry name" value="Ig_I-set"/>
</dbReference>
<dbReference type="PANTHER" id="PTHR45080">
    <property type="entry name" value="CONTACTIN 5"/>
    <property type="match status" value="1"/>
</dbReference>
<evidence type="ECO:0000313" key="9">
    <source>
        <dbReference type="EMBL" id="ESO07592.1"/>
    </source>
</evidence>
<dbReference type="InterPro" id="IPR013783">
    <property type="entry name" value="Ig-like_fold"/>
</dbReference>
<gene>
    <name evidence="10" type="primary">20215253</name>
    <name evidence="9" type="ORF">HELRODRAFT_76139</name>
</gene>
<keyword evidence="4" id="KW-0732">Signal</keyword>
<evidence type="ECO:0000256" key="4">
    <source>
        <dbReference type="ARBA" id="ARBA00022729"/>
    </source>
</evidence>
<dbReference type="OrthoDB" id="6612025at2759"/>
<dbReference type="EnsemblMetazoa" id="HelroT76139">
    <property type="protein sequence ID" value="HelroP76139"/>
    <property type="gene ID" value="HelroG76139"/>
</dbReference>
<dbReference type="EMBL" id="KB096183">
    <property type="protein sequence ID" value="ESO07592.1"/>
    <property type="molecule type" value="Genomic_DNA"/>
</dbReference>
<dbReference type="RefSeq" id="XP_009014203.1">
    <property type="nucleotide sequence ID" value="XM_009015955.1"/>
</dbReference>
<comment type="similarity">
    <text evidence="2">Belongs to the protein kinase superfamily. CAMK Ser/Thr protein kinase family.</text>
</comment>
<dbReference type="InterPro" id="IPR007110">
    <property type="entry name" value="Ig-like_dom"/>
</dbReference>
<evidence type="ECO:0000313" key="11">
    <source>
        <dbReference type="Proteomes" id="UP000015101"/>
    </source>
</evidence>
<dbReference type="PROSITE" id="PS50835">
    <property type="entry name" value="IG_LIKE"/>
    <property type="match status" value="3"/>
</dbReference>
<dbReference type="OMA" id="MECCVSG"/>
<dbReference type="eggNOG" id="ENOG502QSRV">
    <property type="taxonomic scope" value="Eukaryota"/>
</dbReference>
<keyword evidence="7" id="KW-0393">Immunoglobulin domain</keyword>
<dbReference type="FunFam" id="2.60.40.10:FF:000080">
    <property type="entry name" value="Myosin light chain kinase, smooth muscle"/>
    <property type="match status" value="1"/>
</dbReference>
<organism evidence="10 11">
    <name type="scientific">Helobdella robusta</name>
    <name type="common">Californian leech</name>
    <dbReference type="NCBI Taxonomy" id="6412"/>
    <lineage>
        <taxon>Eukaryota</taxon>
        <taxon>Metazoa</taxon>
        <taxon>Spiralia</taxon>
        <taxon>Lophotrochozoa</taxon>
        <taxon>Annelida</taxon>
        <taxon>Clitellata</taxon>
        <taxon>Hirudinea</taxon>
        <taxon>Rhynchobdellida</taxon>
        <taxon>Glossiphoniidae</taxon>
        <taxon>Helobdella</taxon>
    </lineage>
</organism>
<feature type="domain" description="Ig-like" evidence="8">
    <location>
        <begin position="5"/>
        <end position="98"/>
    </location>
</feature>
<dbReference type="GO" id="GO:0030017">
    <property type="term" value="C:sarcomere"/>
    <property type="evidence" value="ECO:0007669"/>
    <property type="project" value="UniProtKB-ARBA"/>
</dbReference>
<name>T1G2F5_HELRO</name>
<dbReference type="FunFam" id="2.60.40.10:FF:000345">
    <property type="entry name" value="Muscle M-line assembly protein unc-89"/>
    <property type="match status" value="1"/>
</dbReference>
<keyword evidence="3" id="KW-0963">Cytoplasm</keyword>
<reference evidence="11" key="1">
    <citation type="submission" date="2012-12" db="EMBL/GenBank/DDBJ databases">
        <authorList>
            <person name="Hellsten U."/>
            <person name="Grimwood J."/>
            <person name="Chapman J.A."/>
            <person name="Shapiro H."/>
            <person name="Aerts A."/>
            <person name="Otillar R.P."/>
            <person name="Terry A.Y."/>
            <person name="Boore J.L."/>
            <person name="Simakov O."/>
            <person name="Marletaz F."/>
            <person name="Cho S.-J."/>
            <person name="Edsinger-Gonzales E."/>
            <person name="Havlak P."/>
            <person name="Kuo D.-H."/>
            <person name="Larsson T."/>
            <person name="Lv J."/>
            <person name="Arendt D."/>
            <person name="Savage R."/>
            <person name="Osoegawa K."/>
            <person name="de Jong P."/>
            <person name="Lindberg D.R."/>
            <person name="Seaver E.C."/>
            <person name="Weisblat D.A."/>
            <person name="Putnam N.H."/>
            <person name="Grigoriev I.V."/>
            <person name="Rokhsar D.S."/>
        </authorList>
    </citation>
    <scope>NUCLEOTIDE SEQUENCE</scope>
</reference>
<comment type="subcellular location">
    <subcellularLocation>
        <location evidence="1">Cytoplasm</location>
    </subcellularLocation>
</comment>
<dbReference type="InterPro" id="IPR050958">
    <property type="entry name" value="Cell_Adh-Cytoskel_Orgn"/>
</dbReference>
<evidence type="ECO:0000256" key="3">
    <source>
        <dbReference type="ARBA" id="ARBA00022490"/>
    </source>
</evidence>
<proteinExistence type="inferred from homology"/>
<keyword evidence="6" id="KW-1015">Disulfide bond</keyword>
<evidence type="ECO:0000256" key="7">
    <source>
        <dbReference type="ARBA" id="ARBA00023319"/>
    </source>
</evidence>
<evidence type="ECO:0000256" key="1">
    <source>
        <dbReference type="ARBA" id="ARBA00004496"/>
    </source>
</evidence>
<evidence type="ECO:0000313" key="10">
    <source>
        <dbReference type="EnsemblMetazoa" id="HelroP76139"/>
    </source>
</evidence>
<dbReference type="InterPro" id="IPR036179">
    <property type="entry name" value="Ig-like_dom_sf"/>
</dbReference>